<evidence type="ECO:0000256" key="1">
    <source>
        <dbReference type="SAM" id="Phobius"/>
    </source>
</evidence>
<keyword evidence="1" id="KW-0472">Membrane</keyword>
<accession>A0A1X7HH84</accession>
<dbReference type="STRING" id="1313296.SAMN05661091_3367"/>
<keyword evidence="3" id="KW-1185">Reference proteome</keyword>
<evidence type="ECO:0000313" key="3">
    <source>
        <dbReference type="Proteomes" id="UP000192940"/>
    </source>
</evidence>
<sequence length="131" mass="14491">MREQTVTMIEIAAAAALFMGACWFSFHMQSEIDAALEAVNLMTQEQSSAITTVKMRSSTDDLTFLGSEVLFMLQEVQQGKYEMSVDGVMFLPGLDLDSVNLSVIEAGARYQANYSYSMSGTINSIQHIKVR</sequence>
<feature type="transmembrane region" description="Helical" evidence="1">
    <location>
        <begin position="6"/>
        <end position="26"/>
    </location>
</feature>
<organism evidence="2 3">
    <name type="scientific">Paenibacillus uliginis N3/975</name>
    <dbReference type="NCBI Taxonomy" id="1313296"/>
    <lineage>
        <taxon>Bacteria</taxon>
        <taxon>Bacillati</taxon>
        <taxon>Bacillota</taxon>
        <taxon>Bacilli</taxon>
        <taxon>Bacillales</taxon>
        <taxon>Paenibacillaceae</taxon>
        <taxon>Paenibacillus</taxon>
    </lineage>
</organism>
<dbReference type="PROSITE" id="PS51257">
    <property type="entry name" value="PROKAR_LIPOPROTEIN"/>
    <property type="match status" value="1"/>
</dbReference>
<keyword evidence="1" id="KW-0812">Transmembrane</keyword>
<protein>
    <submittedName>
        <fullName evidence="2">Uncharacterized protein</fullName>
    </submittedName>
</protein>
<dbReference type="RefSeq" id="WP_208914228.1">
    <property type="nucleotide sequence ID" value="NZ_LT840184.1"/>
</dbReference>
<dbReference type="Proteomes" id="UP000192940">
    <property type="component" value="Chromosome I"/>
</dbReference>
<dbReference type="AlphaFoldDB" id="A0A1X7HH84"/>
<keyword evidence="1" id="KW-1133">Transmembrane helix</keyword>
<name>A0A1X7HH84_9BACL</name>
<dbReference type="EMBL" id="LT840184">
    <property type="protein sequence ID" value="SMF86336.1"/>
    <property type="molecule type" value="Genomic_DNA"/>
</dbReference>
<reference evidence="2 3" key="1">
    <citation type="submission" date="2017-04" db="EMBL/GenBank/DDBJ databases">
        <authorList>
            <person name="Afonso C.L."/>
            <person name="Miller P.J."/>
            <person name="Scott M.A."/>
            <person name="Spackman E."/>
            <person name="Goraichik I."/>
            <person name="Dimitrov K.M."/>
            <person name="Suarez D.L."/>
            <person name="Swayne D.E."/>
        </authorList>
    </citation>
    <scope>NUCLEOTIDE SEQUENCE [LARGE SCALE GENOMIC DNA]</scope>
    <source>
        <strain evidence="2 3">N3/975</strain>
    </source>
</reference>
<proteinExistence type="predicted"/>
<evidence type="ECO:0000313" key="2">
    <source>
        <dbReference type="EMBL" id="SMF86336.1"/>
    </source>
</evidence>
<gene>
    <name evidence="2" type="ORF">SAMN05661091_3367</name>
</gene>